<comment type="caution">
    <text evidence="2">The sequence shown here is derived from an EMBL/GenBank/DDBJ whole genome shotgun (WGS) entry which is preliminary data.</text>
</comment>
<dbReference type="Pfam" id="PF00990">
    <property type="entry name" value="GGDEF"/>
    <property type="match status" value="1"/>
</dbReference>
<protein>
    <submittedName>
        <fullName evidence="2">GGDEF domain-containing protein</fullName>
    </submittedName>
</protein>
<organism evidence="2 3">
    <name type="scientific">Paracoccus acridae</name>
    <dbReference type="NCBI Taxonomy" id="1795310"/>
    <lineage>
        <taxon>Bacteria</taxon>
        <taxon>Pseudomonadati</taxon>
        <taxon>Pseudomonadota</taxon>
        <taxon>Alphaproteobacteria</taxon>
        <taxon>Rhodobacterales</taxon>
        <taxon>Paracoccaceae</taxon>
        <taxon>Paracoccus</taxon>
    </lineage>
</organism>
<dbReference type="SMART" id="SM00267">
    <property type="entry name" value="GGDEF"/>
    <property type="match status" value="1"/>
</dbReference>
<dbReference type="PANTHER" id="PTHR46663:SF4">
    <property type="entry name" value="DIGUANYLATE CYCLASE DGCT-RELATED"/>
    <property type="match status" value="1"/>
</dbReference>
<dbReference type="Proteomes" id="UP000640509">
    <property type="component" value="Unassembled WGS sequence"/>
</dbReference>
<accession>A0ABQ1VIV1</accession>
<dbReference type="SUPFAM" id="SSF55073">
    <property type="entry name" value="Nucleotide cyclase"/>
    <property type="match status" value="1"/>
</dbReference>
<dbReference type="NCBIfam" id="TIGR00254">
    <property type="entry name" value="GGDEF"/>
    <property type="match status" value="1"/>
</dbReference>
<dbReference type="CDD" id="cd01949">
    <property type="entry name" value="GGDEF"/>
    <property type="match status" value="1"/>
</dbReference>
<dbReference type="InterPro" id="IPR043128">
    <property type="entry name" value="Rev_trsase/Diguanyl_cyclase"/>
</dbReference>
<sequence>MTHALTLGQAALDRLMPMHLCIADCGQIHFAGPTMRKLMPPGAQGVEDIFVEARGIATGHVIGAIRAAEPGDRLALRLRHHGQLMLRGHVVAPGFGGLLLNFGFGVSLSDAVAAFGLTEGDFAPTELALELMFLQEANRAIQQELARFNRHLMLARQDAEREAHTDALTGLLNRRGLQAVMRNALDPKGGMQGFALVHLDLDNFKQVNDRLGHGAGDRLLGNVARVLGRAVRSRDHVARIGGDEFVLILGGSWTCQALTAIGMRIVQGIEAVSPEDCAVSASLGIVLSAGYGPDGIERMLDDADVALYRSKRAGKGRVSIAPLPVDAAVKPLPGPR</sequence>
<proteinExistence type="predicted"/>
<gene>
    <name evidence="2" type="ORF">GCM10011402_24440</name>
</gene>
<dbReference type="RefSeq" id="WP_188715293.1">
    <property type="nucleotide sequence ID" value="NZ_BMIV01000007.1"/>
</dbReference>
<dbReference type="InterPro" id="IPR052163">
    <property type="entry name" value="DGC-Regulatory_Protein"/>
</dbReference>
<dbReference type="EMBL" id="BMIV01000007">
    <property type="protein sequence ID" value="GGF70975.1"/>
    <property type="molecule type" value="Genomic_DNA"/>
</dbReference>
<evidence type="ECO:0000313" key="2">
    <source>
        <dbReference type="EMBL" id="GGF70975.1"/>
    </source>
</evidence>
<dbReference type="PANTHER" id="PTHR46663">
    <property type="entry name" value="DIGUANYLATE CYCLASE DGCT-RELATED"/>
    <property type="match status" value="1"/>
</dbReference>
<evidence type="ECO:0000259" key="1">
    <source>
        <dbReference type="PROSITE" id="PS50887"/>
    </source>
</evidence>
<feature type="domain" description="GGDEF" evidence="1">
    <location>
        <begin position="192"/>
        <end position="323"/>
    </location>
</feature>
<dbReference type="InterPro" id="IPR000160">
    <property type="entry name" value="GGDEF_dom"/>
</dbReference>
<dbReference type="PROSITE" id="PS50887">
    <property type="entry name" value="GGDEF"/>
    <property type="match status" value="1"/>
</dbReference>
<dbReference type="InterPro" id="IPR029787">
    <property type="entry name" value="Nucleotide_cyclase"/>
</dbReference>
<dbReference type="Gene3D" id="3.30.70.270">
    <property type="match status" value="1"/>
</dbReference>
<keyword evidence="3" id="KW-1185">Reference proteome</keyword>
<name>A0ABQ1VIV1_9RHOB</name>
<evidence type="ECO:0000313" key="3">
    <source>
        <dbReference type="Proteomes" id="UP000640509"/>
    </source>
</evidence>
<reference evidence="3" key="1">
    <citation type="journal article" date="2019" name="Int. J. Syst. Evol. Microbiol.">
        <title>The Global Catalogue of Microorganisms (GCM) 10K type strain sequencing project: providing services to taxonomists for standard genome sequencing and annotation.</title>
        <authorList>
            <consortium name="The Broad Institute Genomics Platform"/>
            <consortium name="The Broad Institute Genome Sequencing Center for Infectious Disease"/>
            <person name="Wu L."/>
            <person name="Ma J."/>
        </authorList>
    </citation>
    <scope>NUCLEOTIDE SEQUENCE [LARGE SCALE GENOMIC DNA]</scope>
    <source>
        <strain evidence="3">CGMCC 1.15419</strain>
    </source>
</reference>